<protein>
    <submittedName>
        <fullName evidence="2">Uncharacterized protein</fullName>
    </submittedName>
</protein>
<name>A0A9Q1FJD4_SYNKA</name>
<dbReference type="AlphaFoldDB" id="A0A9Q1FJD4"/>
<accession>A0A9Q1FJD4</accession>
<feature type="compositionally biased region" description="Basic and acidic residues" evidence="1">
    <location>
        <begin position="56"/>
        <end position="73"/>
    </location>
</feature>
<proteinExistence type="predicted"/>
<feature type="region of interest" description="Disordered" evidence="1">
    <location>
        <begin position="42"/>
        <end position="73"/>
    </location>
</feature>
<evidence type="ECO:0000256" key="1">
    <source>
        <dbReference type="SAM" id="MobiDB-lite"/>
    </source>
</evidence>
<reference evidence="2" key="1">
    <citation type="journal article" date="2023" name="Science">
        <title>Genome structures resolve the early diversification of teleost fishes.</title>
        <authorList>
            <person name="Parey E."/>
            <person name="Louis A."/>
            <person name="Montfort J."/>
            <person name="Bouchez O."/>
            <person name="Roques C."/>
            <person name="Iampietro C."/>
            <person name="Lluch J."/>
            <person name="Castinel A."/>
            <person name="Donnadieu C."/>
            <person name="Desvignes T."/>
            <person name="Floi Bucao C."/>
            <person name="Jouanno E."/>
            <person name="Wen M."/>
            <person name="Mejri S."/>
            <person name="Dirks R."/>
            <person name="Jansen H."/>
            <person name="Henkel C."/>
            <person name="Chen W.J."/>
            <person name="Zahm M."/>
            <person name="Cabau C."/>
            <person name="Klopp C."/>
            <person name="Thompson A.W."/>
            <person name="Robinson-Rechavi M."/>
            <person name="Braasch I."/>
            <person name="Lecointre G."/>
            <person name="Bobe J."/>
            <person name="Postlethwait J.H."/>
            <person name="Berthelot C."/>
            <person name="Roest Crollius H."/>
            <person name="Guiguen Y."/>
        </authorList>
    </citation>
    <scope>NUCLEOTIDE SEQUENCE</scope>
    <source>
        <strain evidence="2">WJC10195</strain>
    </source>
</reference>
<dbReference type="Proteomes" id="UP001152622">
    <property type="component" value="Chromosome 5"/>
</dbReference>
<evidence type="ECO:0000313" key="3">
    <source>
        <dbReference type="Proteomes" id="UP001152622"/>
    </source>
</evidence>
<sequence>MCGRERDLARYGLPASRANPVIHPFPHVPTAGHATFPLDALPVSHEGEQRKKRRKAELDGGRSGRTHWKDKEKKQTDEIVLFCSAV</sequence>
<comment type="caution">
    <text evidence="2">The sequence shown here is derived from an EMBL/GenBank/DDBJ whole genome shotgun (WGS) entry which is preliminary data.</text>
</comment>
<organism evidence="2 3">
    <name type="scientific">Synaphobranchus kaupii</name>
    <name type="common">Kaup's arrowtooth eel</name>
    <dbReference type="NCBI Taxonomy" id="118154"/>
    <lineage>
        <taxon>Eukaryota</taxon>
        <taxon>Metazoa</taxon>
        <taxon>Chordata</taxon>
        <taxon>Craniata</taxon>
        <taxon>Vertebrata</taxon>
        <taxon>Euteleostomi</taxon>
        <taxon>Actinopterygii</taxon>
        <taxon>Neopterygii</taxon>
        <taxon>Teleostei</taxon>
        <taxon>Anguilliformes</taxon>
        <taxon>Synaphobranchidae</taxon>
        <taxon>Synaphobranchus</taxon>
    </lineage>
</organism>
<gene>
    <name evidence="2" type="ORF">SKAU_G00162450</name>
</gene>
<keyword evidence="3" id="KW-1185">Reference proteome</keyword>
<dbReference type="EMBL" id="JAINUF010000005">
    <property type="protein sequence ID" value="KAJ8359720.1"/>
    <property type="molecule type" value="Genomic_DNA"/>
</dbReference>
<evidence type="ECO:0000313" key="2">
    <source>
        <dbReference type="EMBL" id="KAJ8359720.1"/>
    </source>
</evidence>